<keyword evidence="3" id="KW-1185">Reference proteome</keyword>
<accession>A0A8J4BKB5</accession>
<feature type="region of interest" description="Disordered" evidence="1">
    <location>
        <begin position="1"/>
        <end position="36"/>
    </location>
</feature>
<dbReference type="PANTHER" id="PTHR15629">
    <property type="entry name" value="SH3YL1 PROTEIN"/>
    <property type="match status" value="1"/>
</dbReference>
<name>A0A8J4BKB5_9CHLO</name>
<dbReference type="Proteomes" id="UP000747399">
    <property type="component" value="Unassembled WGS sequence"/>
</dbReference>
<dbReference type="PANTHER" id="PTHR15629:SF2">
    <property type="entry name" value="SH3 DOMAIN-CONTAINING YSC84-LIKE PROTEIN 1"/>
    <property type="match status" value="1"/>
</dbReference>
<evidence type="ECO:0000313" key="2">
    <source>
        <dbReference type="EMBL" id="GIL63963.1"/>
    </source>
</evidence>
<proteinExistence type="predicted"/>
<evidence type="ECO:0000313" key="3">
    <source>
        <dbReference type="Proteomes" id="UP000747399"/>
    </source>
</evidence>
<feature type="compositionally biased region" description="Low complexity" evidence="1">
    <location>
        <begin position="11"/>
        <end position="24"/>
    </location>
</feature>
<comment type="caution">
    <text evidence="2">The sequence shown here is derived from an EMBL/GenBank/DDBJ whole genome shotgun (WGS) entry which is preliminary data.</text>
</comment>
<dbReference type="InterPro" id="IPR051702">
    <property type="entry name" value="SH3_domain_YSC84-like"/>
</dbReference>
<gene>
    <name evidence="2" type="ORF">Vafri_17869</name>
</gene>
<evidence type="ECO:0000256" key="1">
    <source>
        <dbReference type="SAM" id="MobiDB-lite"/>
    </source>
</evidence>
<organism evidence="2 3">
    <name type="scientific">Volvox africanus</name>
    <dbReference type="NCBI Taxonomy" id="51714"/>
    <lineage>
        <taxon>Eukaryota</taxon>
        <taxon>Viridiplantae</taxon>
        <taxon>Chlorophyta</taxon>
        <taxon>core chlorophytes</taxon>
        <taxon>Chlorophyceae</taxon>
        <taxon>CS clade</taxon>
        <taxon>Chlamydomonadales</taxon>
        <taxon>Volvocaceae</taxon>
        <taxon>Volvox</taxon>
    </lineage>
</organism>
<dbReference type="AlphaFoldDB" id="A0A8J4BKB5"/>
<feature type="non-terminal residue" evidence="2">
    <location>
        <position position="1"/>
    </location>
</feature>
<sequence length="224" mass="23082">MSSFTSVSAQGPAGDAAAEPGPGEAPRDPHQNPHGNLAEFLRNQTADAVAILGQLVRLGPQSLPQDRLGQPGGLLPVTALQGCQAIMFMHTTKGGLGLSYSHGSGFLINKLNTNYDIRADERCQTCSGTGDGSGAAIVAAAGGSWGGGYGIPASGTTFDVPIIRWSAPCFYNIDSLSVGLTVGIEHTHSVLLLWNAATLECVKAGRAVLGTDVHVMMGQRAEAE</sequence>
<evidence type="ECO:0008006" key="4">
    <source>
        <dbReference type="Google" id="ProtNLM"/>
    </source>
</evidence>
<protein>
    <recommendedName>
        <fullName evidence="4">Ysc84 actin-binding domain-containing protein</fullName>
    </recommendedName>
</protein>
<reference evidence="2" key="1">
    <citation type="journal article" date="2021" name="Proc. Natl. Acad. Sci. U.S.A.">
        <title>Three genomes in the algal genus Volvox reveal the fate of a haploid sex-determining region after a transition to homothallism.</title>
        <authorList>
            <person name="Yamamoto K."/>
            <person name="Hamaji T."/>
            <person name="Kawai-Toyooka H."/>
            <person name="Matsuzaki R."/>
            <person name="Takahashi F."/>
            <person name="Nishimura Y."/>
            <person name="Kawachi M."/>
            <person name="Noguchi H."/>
            <person name="Minakuchi Y."/>
            <person name="Umen J.G."/>
            <person name="Toyoda A."/>
            <person name="Nozaki H."/>
        </authorList>
    </citation>
    <scope>NUCLEOTIDE SEQUENCE</scope>
    <source>
        <strain evidence="2">NIES-3780</strain>
    </source>
</reference>
<dbReference type="GO" id="GO:0035091">
    <property type="term" value="F:phosphatidylinositol binding"/>
    <property type="evidence" value="ECO:0007669"/>
    <property type="project" value="TreeGrafter"/>
</dbReference>
<dbReference type="EMBL" id="BNCO01000062">
    <property type="protein sequence ID" value="GIL63963.1"/>
    <property type="molecule type" value="Genomic_DNA"/>
</dbReference>